<gene>
    <name evidence="1" type="ORF">RND81_10G085100</name>
</gene>
<dbReference type="InterPro" id="IPR016972">
    <property type="entry name" value="UCP031279"/>
</dbReference>
<dbReference type="PANTHER" id="PTHR33526">
    <property type="entry name" value="OS07G0123800 PROTEIN"/>
    <property type="match status" value="1"/>
</dbReference>
<dbReference type="PIRSF" id="PIRSF031279">
    <property type="entry name" value="UCP031279"/>
    <property type="match status" value="1"/>
</dbReference>
<proteinExistence type="predicted"/>
<dbReference type="EMBL" id="JBDFQZ010000010">
    <property type="protein sequence ID" value="KAK9682606.1"/>
    <property type="molecule type" value="Genomic_DNA"/>
</dbReference>
<reference evidence="1" key="1">
    <citation type="submission" date="2024-03" db="EMBL/GenBank/DDBJ databases">
        <title>WGS assembly of Saponaria officinalis var. Norfolk2.</title>
        <authorList>
            <person name="Jenkins J."/>
            <person name="Shu S."/>
            <person name="Grimwood J."/>
            <person name="Barry K."/>
            <person name="Goodstein D."/>
            <person name="Schmutz J."/>
            <person name="Leebens-Mack J."/>
            <person name="Osbourn A."/>
        </authorList>
    </citation>
    <scope>NUCLEOTIDE SEQUENCE [LARGE SCALE GENOMIC DNA]</scope>
    <source>
        <strain evidence="1">JIC</strain>
    </source>
</reference>
<dbReference type="PANTHER" id="PTHR33526:SF13">
    <property type="entry name" value="TYROSINE-PROTEIN PHOSPHATASE 3-LIKE"/>
    <property type="match status" value="1"/>
</dbReference>
<accession>A0AAW1HZI0</accession>
<organism evidence="1 2">
    <name type="scientific">Saponaria officinalis</name>
    <name type="common">Common soapwort</name>
    <name type="synonym">Lychnis saponaria</name>
    <dbReference type="NCBI Taxonomy" id="3572"/>
    <lineage>
        <taxon>Eukaryota</taxon>
        <taxon>Viridiplantae</taxon>
        <taxon>Streptophyta</taxon>
        <taxon>Embryophyta</taxon>
        <taxon>Tracheophyta</taxon>
        <taxon>Spermatophyta</taxon>
        <taxon>Magnoliopsida</taxon>
        <taxon>eudicotyledons</taxon>
        <taxon>Gunneridae</taxon>
        <taxon>Pentapetalae</taxon>
        <taxon>Caryophyllales</taxon>
        <taxon>Caryophyllaceae</taxon>
        <taxon>Caryophylleae</taxon>
        <taxon>Saponaria</taxon>
    </lineage>
</organism>
<evidence type="ECO:0000313" key="2">
    <source>
        <dbReference type="Proteomes" id="UP001443914"/>
    </source>
</evidence>
<dbReference type="AlphaFoldDB" id="A0AAW1HZI0"/>
<dbReference type="Proteomes" id="UP001443914">
    <property type="component" value="Unassembled WGS sequence"/>
</dbReference>
<evidence type="ECO:0000313" key="1">
    <source>
        <dbReference type="EMBL" id="KAK9682606.1"/>
    </source>
</evidence>
<name>A0AAW1HZI0_SAPOF</name>
<sequence>MSHKKKGKSCQNKFMKIIKMPIKALGKARDCYVRTMNNYADTGTYEGLGWGGPVYNDPIPRSLSTTRTRSGEMDHDLRELVRTASTGALENRVNMTSIVISSSNEKCNRPMQNKKGTLCSKGTPRSANVVMAKIEENEAN</sequence>
<comment type="caution">
    <text evidence="1">The sequence shown here is derived from an EMBL/GenBank/DDBJ whole genome shotgun (WGS) entry which is preliminary data.</text>
</comment>
<keyword evidence="2" id="KW-1185">Reference proteome</keyword>
<protein>
    <submittedName>
        <fullName evidence="1">Uncharacterized protein</fullName>
    </submittedName>
</protein>